<sequence>MAGNLVPIPGPPGLPLVGNVSDIDPENPAQSFANLTDIYGPIWRFYLGGGERIVIGSQALMNEVSDEQRFSKIVAAGLKELRNGVHDGLFTSSGPQEKNWGIAHRILMPVFGPISIRNMFDEMHDIASQLVMKWARHGPNHTIQVTDDFTRLTLDTIALCSMDYRFNSYYHEEVHPFVGAMSDFLKISSDRARRTAVTQIFYRQETQKYWESIEVLRKTSQELINTRKAAPNDKKDLLNSMLNGVDPKTGEKMSDESIVDNMITFLVAGHETTSGLLSFTFYHLLKNPQAYLKAQQEVDEVIGKGPITVEHLTKLPYLNAVLRESLRLSPTATAIGLQSKEDTVLGGKYHIPKGIPVIAFFPKVHRDPLVYGEDNEAFRPERMVDAEFDRLNKEFPNCWKPFGNGMRGCIGRPFAWQESLLVIAMLLQNFNFTMEDPSYTLQIKQTLTIKPKGFYMRAHLRNHMTATTLERALASTTISAAEAAKSKGQTVSKGPKAQGKPMSILYGSNTGTCEALANRLASDAANHGFHAQVVDTLDSAKEKLPTDRPVVIVTASYEGNPADNAAHFVNWIGGLKSNELNDVSYAVFGCGHRDWVKTFHRIPKYLDSVIEKRGGTRIAPIGTTDAAAGDIFTDFETWEDQVFWPAMREKYGTAEGSTDGSLETSMDVEISSPRSSTLRQDVREARVEEVRTLSAPGSPEKRHIEISLPSDMTYSAGDYLAILPINPKESIARAMRYFGLPWDSILTLSASAGPTTLPTGQPIAAADMFGAYVELAQPASKRNILALIEASTDEKTKEALTNLSDSAFTTEITQKRISVLDLLERFPSVQLPLGAFLKMMPPMRVRQYSISSSPLWNSNSVTLTYSVVDQPAMSGQGRFVGVASNYLSSLAPGDKLHVSVRQSHQSFHLPKDSKNVPVIMIAAGSGLAPFRGFIQERAAQIGAGRPLAPALLFYGCHSSDTDSLYADEIARWEKMGAVSARYTFSRAPEQSEGCKYVQDRLYHDRKDVVELFDRGAKLFVCGSRAVGEGVQNTCVRIVKEQSEEVHGCDVSEKKARAWFDGLRNERFATDVFA</sequence>
<dbReference type="PANTHER" id="PTHR19384">
    <property type="entry name" value="NITRIC OXIDE SYNTHASE-RELATED"/>
    <property type="match status" value="1"/>
</dbReference>
<dbReference type="Gene3D" id="3.40.50.360">
    <property type="match status" value="1"/>
</dbReference>
<dbReference type="InterPro" id="IPR023206">
    <property type="entry name" value="Bifunctional_P450_P450_red"/>
</dbReference>
<dbReference type="AlphaFoldDB" id="A0A6A5YNC6"/>
<feature type="binding site" description="axial binding residue" evidence="17">
    <location>
        <position position="409"/>
    </location>
    <ligand>
        <name>heme</name>
        <dbReference type="ChEBI" id="CHEBI:30413"/>
    </ligand>
    <ligandPart>
        <name>Fe</name>
        <dbReference type="ChEBI" id="CHEBI:18248"/>
    </ligandPart>
</feature>
<gene>
    <name evidence="21" type="ORF">BDV96DRAFT_504429</name>
</gene>
<dbReference type="PANTHER" id="PTHR19384:SF127">
    <property type="entry name" value="BIFUNCTIONAL CYTOCHROME P450_NADPH--P450 REDUCTASE"/>
    <property type="match status" value="1"/>
</dbReference>
<dbReference type="InterPro" id="IPR039261">
    <property type="entry name" value="FNR_nucleotide-bd"/>
</dbReference>
<dbReference type="Proteomes" id="UP000799770">
    <property type="component" value="Unassembled WGS sequence"/>
</dbReference>
<keyword evidence="8 16" id="KW-0274">FAD</keyword>
<keyword evidence="4 16" id="KW-0349">Heme</keyword>
<accession>A0A6A5YNC6</accession>
<reference evidence="21" key="1">
    <citation type="journal article" date="2020" name="Stud. Mycol.">
        <title>101 Dothideomycetes genomes: a test case for predicting lifestyles and emergence of pathogens.</title>
        <authorList>
            <person name="Haridas S."/>
            <person name="Albert R."/>
            <person name="Binder M."/>
            <person name="Bloem J."/>
            <person name="Labutti K."/>
            <person name="Salamov A."/>
            <person name="Andreopoulos B."/>
            <person name="Baker S."/>
            <person name="Barry K."/>
            <person name="Bills G."/>
            <person name="Bluhm B."/>
            <person name="Cannon C."/>
            <person name="Castanera R."/>
            <person name="Culley D."/>
            <person name="Daum C."/>
            <person name="Ezra D."/>
            <person name="Gonzalez J."/>
            <person name="Henrissat B."/>
            <person name="Kuo A."/>
            <person name="Liang C."/>
            <person name="Lipzen A."/>
            <person name="Lutzoni F."/>
            <person name="Magnuson J."/>
            <person name="Mondo S."/>
            <person name="Nolan M."/>
            <person name="Ohm R."/>
            <person name="Pangilinan J."/>
            <person name="Park H.-J."/>
            <person name="Ramirez L."/>
            <person name="Alfaro M."/>
            <person name="Sun H."/>
            <person name="Tritt A."/>
            <person name="Yoshinaga Y."/>
            <person name="Zwiers L.-H."/>
            <person name="Turgeon B."/>
            <person name="Goodwin S."/>
            <person name="Spatafora J."/>
            <person name="Crous P."/>
            <person name="Grigoriev I."/>
        </authorList>
    </citation>
    <scope>NUCLEOTIDE SEQUENCE</scope>
    <source>
        <strain evidence="21">CBS 627.86</strain>
    </source>
</reference>
<dbReference type="PIRSF" id="PIRSF000209">
    <property type="entry name" value="Bifunctional_P450_P450R"/>
    <property type="match status" value="1"/>
</dbReference>
<dbReference type="InterPro" id="IPR029039">
    <property type="entry name" value="Flavoprotein-like_sf"/>
</dbReference>
<dbReference type="SUPFAM" id="SSF52218">
    <property type="entry name" value="Flavoproteins"/>
    <property type="match status" value="1"/>
</dbReference>
<evidence type="ECO:0000256" key="2">
    <source>
        <dbReference type="ARBA" id="ARBA00010018"/>
    </source>
</evidence>
<evidence type="ECO:0000256" key="18">
    <source>
        <dbReference type="SAM" id="MobiDB-lite"/>
    </source>
</evidence>
<dbReference type="InterPro" id="IPR001128">
    <property type="entry name" value="Cyt_P450"/>
</dbReference>
<evidence type="ECO:0000256" key="5">
    <source>
        <dbReference type="ARBA" id="ARBA00022630"/>
    </source>
</evidence>
<evidence type="ECO:0000256" key="11">
    <source>
        <dbReference type="ARBA" id="ARBA00023002"/>
    </source>
</evidence>
<organism evidence="21 22">
    <name type="scientific">Lophiotrema nucula</name>
    <dbReference type="NCBI Taxonomy" id="690887"/>
    <lineage>
        <taxon>Eukaryota</taxon>
        <taxon>Fungi</taxon>
        <taxon>Dikarya</taxon>
        <taxon>Ascomycota</taxon>
        <taxon>Pezizomycotina</taxon>
        <taxon>Dothideomycetes</taxon>
        <taxon>Pleosporomycetidae</taxon>
        <taxon>Pleosporales</taxon>
        <taxon>Lophiotremataceae</taxon>
        <taxon>Lophiotrema</taxon>
    </lineage>
</organism>
<dbReference type="InterPro" id="IPR001433">
    <property type="entry name" value="OxRdtase_FAD/NAD-bd"/>
</dbReference>
<keyword evidence="7 16" id="KW-0479">Metal-binding</keyword>
<keyword evidence="12 16" id="KW-0408">Iron</keyword>
<dbReference type="SUPFAM" id="SSF48264">
    <property type="entry name" value="Cytochrome P450"/>
    <property type="match status" value="1"/>
</dbReference>
<dbReference type="Pfam" id="PF00175">
    <property type="entry name" value="NAD_binding_1"/>
    <property type="match status" value="1"/>
</dbReference>
<dbReference type="SUPFAM" id="SSF52343">
    <property type="entry name" value="Ferredoxin reductase-like, C-terminal NADP-linked domain"/>
    <property type="match status" value="1"/>
</dbReference>
<evidence type="ECO:0000256" key="12">
    <source>
        <dbReference type="ARBA" id="ARBA00023004"/>
    </source>
</evidence>
<dbReference type="EC" id="1.6.2.4" evidence="16"/>
<proteinExistence type="inferred from homology"/>
<comment type="similarity">
    <text evidence="2 16">In the N-terminal section; belongs to the cytochrome P450 family.</text>
</comment>
<dbReference type="CDD" id="cd06206">
    <property type="entry name" value="bifunctional_CYPOR"/>
    <property type="match status" value="1"/>
</dbReference>
<evidence type="ECO:0000256" key="6">
    <source>
        <dbReference type="ARBA" id="ARBA00022643"/>
    </source>
</evidence>
<dbReference type="InterPro" id="IPR023173">
    <property type="entry name" value="NADPH_Cyt_P450_Rdtase_alpha"/>
</dbReference>
<evidence type="ECO:0000256" key="3">
    <source>
        <dbReference type="ARBA" id="ARBA00022448"/>
    </source>
</evidence>
<evidence type="ECO:0000256" key="8">
    <source>
        <dbReference type="ARBA" id="ARBA00022827"/>
    </source>
</evidence>
<evidence type="ECO:0000256" key="13">
    <source>
        <dbReference type="ARBA" id="ARBA00023033"/>
    </source>
</evidence>
<dbReference type="OrthoDB" id="1470350at2759"/>
<evidence type="ECO:0000256" key="4">
    <source>
        <dbReference type="ARBA" id="ARBA00022617"/>
    </source>
</evidence>
<dbReference type="FunFam" id="3.40.50.360:FF:000032">
    <property type="entry name" value="Bifunctional cytochrome P450/NADPH--P450 reductase"/>
    <property type="match status" value="1"/>
</dbReference>
<dbReference type="Gene3D" id="1.10.630.10">
    <property type="entry name" value="Cytochrome P450"/>
    <property type="match status" value="1"/>
</dbReference>
<dbReference type="InterPro" id="IPR008254">
    <property type="entry name" value="Flavodoxin/NO_synth"/>
</dbReference>
<evidence type="ECO:0000313" key="21">
    <source>
        <dbReference type="EMBL" id="KAF2108562.1"/>
    </source>
</evidence>
<dbReference type="EC" id="1.14.14.1" evidence="16"/>
<dbReference type="GO" id="GO:0050660">
    <property type="term" value="F:flavin adenine dinucleotide binding"/>
    <property type="evidence" value="ECO:0007669"/>
    <property type="project" value="TreeGrafter"/>
</dbReference>
<dbReference type="InterPro" id="IPR036396">
    <property type="entry name" value="Cyt_P450_sf"/>
</dbReference>
<protein>
    <recommendedName>
        <fullName evidence="16">Bifunctional cytochrome P450/NADPH--P450 reductase</fullName>
    </recommendedName>
    <domain>
        <recommendedName>
            <fullName evidence="16">Cytochrome P450</fullName>
            <ecNumber evidence="16">1.14.14.1</ecNumber>
        </recommendedName>
    </domain>
    <domain>
        <recommendedName>
            <fullName evidence="16">NADPH--cytochrome P450 reductase</fullName>
            <ecNumber evidence="16">1.6.2.4</ecNumber>
        </recommendedName>
    </domain>
</protein>
<dbReference type="GO" id="GO:0003958">
    <property type="term" value="F:NADPH-hemoprotein reductase activity"/>
    <property type="evidence" value="ECO:0007669"/>
    <property type="project" value="UniProtKB-UniRule"/>
</dbReference>
<dbReference type="Gene3D" id="2.40.30.10">
    <property type="entry name" value="Translation factors"/>
    <property type="match status" value="1"/>
</dbReference>
<evidence type="ECO:0000256" key="15">
    <source>
        <dbReference type="ARBA" id="ARBA00049342"/>
    </source>
</evidence>
<dbReference type="Gene3D" id="3.40.50.80">
    <property type="entry name" value="Nucleotide-binding domain of ferredoxin-NADP reductase (FNR) module"/>
    <property type="match status" value="1"/>
</dbReference>
<evidence type="ECO:0000259" key="20">
    <source>
        <dbReference type="PROSITE" id="PS51384"/>
    </source>
</evidence>
<keyword evidence="10 16" id="KW-0249">Electron transport</keyword>
<keyword evidence="3 16" id="KW-0813">Transport</keyword>
<comment type="cofactor">
    <cofactor evidence="1 16 17">
        <name>heme</name>
        <dbReference type="ChEBI" id="CHEBI:30413"/>
    </cofactor>
</comment>
<dbReference type="GO" id="GO:0010181">
    <property type="term" value="F:FMN binding"/>
    <property type="evidence" value="ECO:0007669"/>
    <property type="project" value="UniProtKB-UniRule"/>
</dbReference>
<dbReference type="PROSITE" id="PS51384">
    <property type="entry name" value="FAD_FR"/>
    <property type="match status" value="1"/>
</dbReference>
<dbReference type="Pfam" id="PF00667">
    <property type="entry name" value="FAD_binding_1"/>
    <property type="match status" value="1"/>
</dbReference>
<dbReference type="Gene3D" id="1.20.990.10">
    <property type="entry name" value="NADPH-cytochrome p450 Reductase, Chain A, domain 3"/>
    <property type="match status" value="1"/>
</dbReference>
<keyword evidence="9 16" id="KW-0521">NADP</keyword>
<dbReference type="InterPro" id="IPR003097">
    <property type="entry name" value="CysJ-like_FAD-binding"/>
</dbReference>
<dbReference type="GO" id="GO:0020037">
    <property type="term" value="F:heme binding"/>
    <property type="evidence" value="ECO:0007669"/>
    <property type="project" value="UniProtKB-UniRule"/>
</dbReference>
<feature type="domain" description="Flavodoxin-like" evidence="19">
    <location>
        <begin position="502"/>
        <end position="643"/>
    </location>
</feature>
<comment type="cofactor">
    <cofactor evidence="16">
        <name>FAD</name>
        <dbReference type="ChEBI" id="CHEBI:57692"/>
    </cofactor>
    <cofactor evidence="16">
        <name>FMN</name>
        <dbReference type="ChEBI" id="CHEBI:58210"/>
    </cofactor>
</comment>
<dbReference type="GO" id="GO:0005829">
    <property type="term" value="C:cytosol"/>
    <property type="evidence" value="ECO:0007669"/>
    <property type="project" value="TreeGrafter"/>
</dbReference>
<dbReference type="PRINTS" id="PR00385">
    <property type="entry name" value="P450"/>
</dbReference>
<comment type="catalytic activity">
    <reaction evidence="15 16">
        <text>2 oxidized [cytochrome P450] + NADPH = 2 reduced [cytochrome P450] + NADP(+) + H(+)</text>
        <dbReference type="Rhea" id="RHEA:24040"/>
        <dbReference type="Rhea" id="RHEA-COMP:14627"/>
        <dbReference type="Rhea" id="RHEA-COMP:14628"/>
        <dbReference type="ChEBI" id="CHEBI:15378"/>
        <dbReference type="ChEBI" id="CHEBI:55376"/>
        <dbReference type="ChEBI" id="CHEBI:57783"/>
        <dbReference type="ChEBI" id="CHEBI:58349"/>
        <dbReference type="ChEBI" id="CHEBI:60344"/>
        <dbReference type="EC" id="1.6.2.4"/>
    </reaction>
</comment>
<dbReference type="Pfam" id="PF00067">
    <property type="entry name" value="p450"/>
    <property type="match status" value="1"/>
</dbReference>
<evidence type="ECO:0000256" key="9">
    <source>
        <dbReference type="ARBA" id="ARBA00022857"/>
    </source>
</evidence>
<dbReference type="Pfam" id="PF00258">
    <property type="entry name" value="Flavodoxin_1"/>
    <property type="match status" value="1"/>
</dbReference>
<evidence type="ECO:0000256" key="10">
    <source>
        <dbReference type="ARBA" id="ARBA00022982"/>
    </source>
</evidence>
<keyword evidence="6 16" id="KW-0288">FMN</keyword>
<dbReference type="InterPro" id="IPR017972">
    <property type="entry name" value="Cyt_P450_CS"/>
</dbReference>
<dbReference type="InterPro" id="IPR017927">
    <property type="entry name" value="FAD-bd_FR_type"/>
</dbReference>
<feature type="region of interest" description="Disordered" evidence="18">
    <location>
        <begin position="654"/>
        <end position="680"/>
    </location>
</feature>
<evidence type="ECO:0000256" key="14">
    <source>
        <dbReference type="ARBA" id="ARBA00047827"/>
    </source>
</evidence>
<name>A0A6A5YNC6_9PLEO</name>
<evidence type="ECO:0000256" key="7">
    <source>
        <dbReference type="ARBA" id="ARBA00022723"/>
    </source>
</evidence>
<comment type="catalytic activity">
    <reaction evidence="14 16">
        <text>an organic molecule + reduced [NADPH--hemoprotein reductase] + O2 = an alcohol + oxidized [NADPH--hemoprotein reductase] + H2O + H(+)</text>
        <dbReference type="Rhea" id="RHEA:17149"/>
        <dbReference type="Rhea" id="RHEA-COMP:11964"/>
        <dbReference type="Rhea" id="RHEA-COMP:11965"/>
        <dbReference type="ChEBI" id="CHEBI:15377"/>
        <dbReference type="ChEBI" id="CHEBI:15378"/>
        <dbReference type="ChEBI" id="CHEBI:15379"/>
        <dbReference type="ChEBI" id="CHEBI:30879"/>
        <dbReference type="ChEBI" id="CHEBI:57618"/>
        <dbReference type="ChEBI" id="CHEBI:58210"/>
        <dbReference type="ChEBI" id="CHEBI:142491"/>
        <dbReference type="EC" id="1.14.14.1"/>
    </reaction>
</comment>
<dbReference type="EMBL" id="ML977347">
    <property type="protein sequence ID" value="KAF2108562.1"/>
    <property type="molecule type" value="Genomic_DNA"/>
</dbReference>
<keyword evidence="5 16" id="KW-0285">Flavoprotein</keyword>
<evidence type="ECO:0000313" key="22">
    <source>
        <dbReference type="Proteomes" id="UP000799770"/>
    </source>
</evidence>
<dbReference type="CDD" id="cd11068">
    <property type="entry name" value="CYP120A1"/>
    <property type="match status" value="1"/>
</dbReference>
<dbReference type="FunFam" id="2.40.30.10:FF:000198">
    <property type="entry name" value="Bifunctional cytochrome P450/NADPH--P450 reductase"/>
    <property type="match status" value="1"/>
</dbReference>
<evidence type="ECO:0000256" key="16">
    <source>
        <dbReference type="PIRNR" id="PIRNR000209"/>
    </source>
</evidence>
<feature type="compositionally biased region" description="Polar residues" evidence="18">
    <location>
        <begin position="655"/>
        <end position="664"/>
    </location>
</feature>
<keyword evidence="11 16" id="KW-0560">Oxidoreductase</keyword>
<evidence type="ECO:0000256" key="1">
    <source>
        <dbReference type="ARBA" id="ARBA00001971"/>
    </source>
</evidence>
<dbReference type="PROSITE" id="PS00086">
    <property type="entry name" value="CYTOCHROME_P450"/>
    <property type="match status" value="1"/>
</dbReference>
<dbReference type="FunFam" id="1.10.630.10:FF:000040">
    <property type="entry name" value="Bifunctional cytochrome P450/NADPH--P450 reductase"/>
    <property type="match status" value="1"/>
</dbReference>
<evidence type="ECO:0000259" key="19">
    <source>
        <dbReference type="PROSITE" id="PS50902"/>
    </source>
</evidence>
<dbReference type="InterPro" id="IPR002401">
    <property type="entry name" value="Cyt_P450_E_grp-I"/>
</dbReference>
<keyword evidence="13 16" id="KW-0503">Monooxygenase</keyword>
<evidence type="ECO:0000256" key="17">
    <source>
        <dbReference type="PIRSR" id="PIRSR000209-1"/>
    </source>
</evidence>
<keyword evidence="22" id="KW-1185">Reference proteome</keyword>
<dbReference type="GO" id="GO:0070330">
    <property type="term" value="F:aromatase activity"/>
    <property type="evidence" value="ECO:0007669"/>
    <property type="project" value="UniProtKB-UniRule"/>
</dbReference>
<dbReference type="InterPro" id="IPR017938">
    <property type="entry name" value="Riboflavin_synthase-like_b-brl"/>
</dbReference>
<dbReference type="PRINTS" id="PR00463">
    <property type="entry name" value="EP450I"/>
</dbReference>
<dbReference type="PROSITE" id="PS50902">
    <property type="entry name" value="FLAVODOXIN_LIKE"/>
    <property type="match status" value="1"/>
</dbReference>
<dbReference type="SUPFAM" id="SSF63380">
    <property type="entry name" value="Riboflavin synthase domain-like"/>
    <property type="match status" value="1"/>
</dbReference>
<feature type="domain" description="FAD-binding FR-type" evidence="20">
    <location>
        <begin position="680"/>
        <end position="910"/>
    </location>
</feature>
<dbReference type="FunFam" id="3.40.50.80:FF:000031">
    <property type="entry name" value="Bifunctional cytochrome P450/NADPH--P450 reductase"/>
    <property type="match status" value="1"/>
</dbReference>
<dbReference type="GO" id="GO:0005506">
    <property type="term" value="F:iron ion binding"/>
    <property type="evidence" value="ECO:0007669"/>
    <property type="project" value="UniProtKB-UniRule"/>
</dbReference>